<accession>A0ABU2C456</accession>
<proteinExistence type="inferred from homology"/>
<evidence type="ECO:0000256" key="7">
    <source>
        <dbReference type="SAM" id="SignalP"/>
    </source>
</evidence>
<feature type="signal peptide" evidence="7">
    <location>
        <begin position="1"/>
        <end position="21"/>
    </location>
</feature>
<dbReference type="CDD" id="cd13585">
    <property type="entry name" value="PBP2_TMBP_like"/>
    <property type="match status" value="1"/>
</dbReference>
<dbReference type="RefSeq" id="WP_310370775.1">
    <property type="nucleotide sequence ID" value="NZ_JAVDXT010000001.1"/>
</dbReference>
<keyword evidence="9" id="KW-1185">Reference proteome</keyword>
<dbReference type="InterPro" id="IPR006059">
    <property type="entry name" value="SBP"/>
</dbReference>
<dbReference type="PROSITE" id="PS51257">
    <property type="entry name" value="PROKAR_LIPOPROTEIN"/>
    <property type="match status" value="1"/>
</dbReference>
<sequence length="435" mass="47200">MKFPFTTLAAAALACVGTTHAAEVKYLLWDAMQLPAYKQCAADFEKKNPGTTIKISQSGWDDYWATVSTGFVSGTAPDVFTNHLAKYPEFAKNGQLVDLTPLIQRDKVDTAAYAPGLFEIWGREGKQYGLPKDWDTIGFVVNMEMAKKAGVTLADLQSMTWNPKDGGSFEQIVRKLSVDAAGNNATSPSFDKKKVSVYGYQTPRGAPGMMGQTEWSHFAQSNGFKFQDKPWDTKFYYDDPKLVETIAYIAGLPGKGLSASFENAKSLGSDAMFVGKKVAIVPQGSWMITYFKSNAKFENAWVPLPTGPTGTRATMFNGLADSIWAGSKVKDDAWKWVKYLGSADCQSVVANTGVVFPAIKGQAERAMEVQKTKGIDSSAFLTMAKSKTFLMPIADGGSEIDEVMKSALEGVLMGKTDAATALKAANIKVNELAKK</sequence>
<keyword evidence="5" id="KW-0813">Transport</keyword>
<evidence type="ECO:0000313" key="8">
    <source>
        <dbReference type="EMBL" id="MDR7376084.1"/>
    </source>
</evidence>
<comment type="subcellular location">
    <subcellularLocation>
        <location evidence="1">Periplasm</location>
    </subcellularLocation>
</comment>
<reference evidence="8 9" key="1">
    <citation type="submission" date="2023-07" db="EMBL/GenBank/DDBJ databases">
        <title>Sorghum-associated microbial communities from plants grown in Nebraska, USA.</title>
        <authorList>
            <person name="Schachtman D."/>
        </authorList>
    </citation>
    <scope>NUCLEOTIDE SEQUENCE [LARGE SCALE GENOMIC DNA]</scope>
    <source>
        <strain evidence="8 9">BE313</strain>
    </source>
</reference>
<keyword evidence="8" id="KW-0762">Sugar transport</keyword>
<dbReference type="EMBL" id="JAVDXT010000001">
    <property type="protein sequence ID" value="MDR7376084.1"/>
    <property type="molecule type" value="Genomic_DNA"/>
</dbReference>
<evidence type="ECO:0000256" key="2">
    <source>
        <dbReference type="ARBA" id="ARBA00008520"/>
    </source>
</evidence>
<dbReference type="PANTHER" id="PTHR43649:SF31">
    <property type="entry name" value="SN-GLYCEROL-3-PHOSPHATE-BINDING PERIPLASMIC PROTEIN UGPB"/>
    <property type="match status" value="1"/>
</dbReference>
<evidence type="ECO:0000256" key="6">
    <source>
        <dbReference type="ARBA" id="ARBA00022729"/>
    </source>
</evidence>
<protein>
    <recommendedName>
        <fullName evidence="4">sn-glycerol-3-phosphate-binding periplasmic protein UgpB</fullName>
    </recommendedName>
</protein>
<dbReference type="Gene3D" id="3.40.190.10">
    <property type="entry name" value="Periplasmic binding protein-like II"/>
    <property type="match status" value="1"/>
</dbReference>
<comment type="similarity">
    <text evidence="2">Belongs to the bacterial solute-binding protein 1 family.</text>
</comment>
<dbReference type="Pfam" id="PF13416">
    <property type="entry name" value="SBP_bac_8"/>
    <property type="match status" value="1"/>
</dbReference>
<evidence type="ECO:0000313" key="9">
    <source>
        <dbReference type="Proteomes" id="UP001180487"/>
    </source>
</evidence>
<comment type="caution">
    <text evidence="8">The sequence shown here is derived from an EMBL/GenBank/DDBJ whole genome shotgun (WGS) entry which is preliminary data.</text>
</comment>
<dbReference type="Proteomes" id="UP001180487">
    <property type="component" value="Unassembled WGS sequence"/>
</dbReference>
<keyword evidence="6 7" id="KW-0732">Signal</keyword>
<comment type="subunit">
    <text evidence="3">The complex is composed of two ATP-binding proteins (UgpC), two transmembrane proteins (UgpA and UgpE) and a solute-binding protein (UgpB).</text>
</comment>
<evidence type="ECO:0000256" key="4">
    <source>
        <dbReference type="ARBA" id="ARBA00017470"/>
    </source>
</evidence>
<evidence type="ECO:0000256" key="5">
    <source>
        <dbReference type="ARBA" id="ARBA00022448"/>
    </source>
</evidence>
<feature type="chain" id="PRO_5046078697" description="sn-glycerol-3-phosphate-binding periplasmic protein UgpB" evidence="7">
    <location>
        <begin position="22"/>
        <end position="435"/>
    </location>
</feature>
<organism evidence="8 9">
    <name type="scientific">Rhodoferax ferrireducens</name>
    <dbReference type="NCBI Taxonomy" id="192843"/>
    <lineage>
        <taxon>Bacteria</taxon>
        <taxon>Pseudomonadati</taxon>
        <taxon>Pseudomonadota</taxon>
        <taxon>Betaproteobacteria</taxon>
        <taxon>Burkholderiales</taxon>
        <taxon>Comamonadaceae</taxon>
        <taxon>Rhodoferax</taxon>
    </lineage>
</organism>
<dbReference type="SUPFAM" id="SSF53850">
    <property type="entry name" value="Periplasmic binding protein-like II"/>
    <property type="match status" value="1"/>
</dbReference>
<dbReference type="PANTHER" id="PTHR43649">
    <property type="entry name" value="ARABINOSE-BINDING PROTEIN-RELATED"/>
    <property type="match status" value="1"/>
</dbReference>
<evidence type="ECO:0000256" key="3">
    <source>
        <dbReference type="ARBA" id="ARBA00011557"/>
    </source>
</evidence>
<dbReference type="InterPro" id="IPR050490">
    <property type="entry name" value="Bact_solute-bd_prot1"/>
</dbReference>
<name>A0ABU2C456_9BURK</name>
<gene>
    <name evidence="8" type="ORF">J2X19_000742</name>
</gene>
<evidence type="ECO:0000256" key="1">
    <source>
        <dbReference type="ARBA" id="ARBA00004418"/>
    </source>
</evidence>